<dbReference type="HOGENOM" id="CLU_2766151_0_0_2"/>
<sequence length="69" mass="7792">MPPTESILEDGEPDIIDIQVPPGLYQQIVIGIKQAYNAGFISTLMNEESTYPLAEFLLTLEEGHEKMRR</sequence>
<evidence type="ECO:0000313" key="2">
    <source>
        <dbReference type="Proteomes" id="UP000033111"/>
    </source>
</evidence>
<accession>A0A0E3P7M7</accession>
<dbReference type="Proteomes" id="UP000033111">
    <property type="component" value="Chromosome"/>
</dbReference>
<evidence type="ECO:0000313" key="1">
    <source>
        <dbReference type="EMBL" id="AKB29902.1"/>
    </source>
</evidence>
<proteinExistence type="predicted"/>
<organism evidence="1 2">
    <name type="scientific">Methanosarcina siciliae T4/M</name>
    <dbReference type="NCBI Taxonomy" id="1434120"/>
    <lineage>
        <taxon>Archaea</taxon>
        <taxon>Methanobacteriati</taxon>
        <taxon>Methanobacteriota</taxon>
        <taxon>Stenosarchaea group</taxon>
        <taxon>Methanomicrobia</taxon>
        <taxon>Methanosarcinales</taxon>
        <taxon>Methanosarcinaceae</taxon>
        <taxon>Methanosarcina</taxon>
    </lineage>
</organism>
<reference evidence="1 2" key="1">
    <citation type="submission" date="2014-07" db="EMBL/GenBank/DDBJ databases">
        <title>Methanogenic archaea and the global carbon cycle.</title>
        <authorList>
            <person name="Henriksen J.R."/>
            <person name="Luke J."/>
            <person name="Reinhart S."/>
            <person name="Benedict M.N."/>
            <person name="Youngblut N.D."/>
            <person name="Metcalf M.E."/>
            <person name="Whitaker R.J."/>
            <person name="Metcalf W.W."/>
        </authorList>
    </citation>
    <scope>NUCLEOTIDE SEQUENCE [LARGE SCALE GENOMIC DNA]</scope>
    <source>
        <strain evidence="1 2">T4/M</strain>
    </source>
</reference>
<dbReference type="GeneID" id="24862095"/>
<keyword evidence="2" id="KW-1185">Reference proteome</keyword>
<dbReference type="KEGG" id="msw:MSSIT_3183"/>
<gene>
    <name evidence="1" type="ORF">MSSIT_3183</name>
</gene>
<dbReference type="PATRIC" id="fig|1434120.4.peg.4142"/>
<protein>
    <submittedName>
        <fullName evidence="1">Uncharacterized protein</fullName>
    </submittedName>
</protein>
<name>A0A0E3P7M7_9EURY</name>
<dbReference type="AlphaFoldDB" id="A0A0E3P7M7"/>
<dbReference type="RefSeq" id="WP_048173676.1">
    <property type="nucleotide sequence ID" value="NZ_CP009506.1"/>
</dbReference>
<dbReference type="EMBL" id="CP009506">
    <property type="protein sequence ID" value="AKB29902.1"/>
    <property type="molecule type" value="Genomic_DNA"/>
</dbReference>